<reference evidence="5 6" key="1">
    <citation type="submission" date="2021-07" db="EMBL/GenBank/DDBJ databases">
        <authorList>
            <person name="So Y."/>
        </authorList>
    </citation>
    <scope>NUCLEOTIDE SEQUENCE [LARGE SCALE GENOMIC DNA]</scope>
    <source>
        <strain evidence="5 6">HJA6</strain>
    </source>
</reference>
<dbReference type="RefSeq" id="WP_219763968.1">
    <property type="nucleotide sequence ID" value="NZ_JAHYBZ010000005.1"/>
</dbReference>
<dbReference type="EMBL" id="JAHYBZ010000005">
    <property type="protein sequence ID" value="MBW6399361.1"/>
    <property type="molecule type" value="Genomic_DNA"/>
</dbReference>
<dbReference type="PANTHER" id="PTHR43537">
    <property type="entry name" value="TRANSCRIPTIONAL REGULATOR, GNTR FAMILY"/>
    <property type="match status" value="1"/>
</dbReference>
<evidence type="ECO:0000256" key="1">
    <source>
        <dbReference type="ARBA" id="ARBA00023015"/>
    </source>
</evidence>
<dbReference type="CDD" id="cd07377">
    <property type="entry name" value="WHTH_GntR"/>
    <property type="match status" value="1"/>
</dbReference>
<dbReference type="SUPFAM" id="SSF46785">
    <property type="entry name" value="Winged helix' DNA-binding domain"/>
    <property type="match status" value="1"/>
</dbReference>
<dbReference type="SMART" id="SM00895">
    <property type="entry name" value="FCD"/>
    <property type="match status" value="1"/>
</dbReference>
<dbReference type="InterPro" id="IPR011711">
    <property type="entry name" value="GntR_C"/>
</dbReference>
<feature type="domain" description="HTH gntR-type" evidence="4">
    <location>
        <begin position="2"/>
        <end position="70"/>
    </location>
</feature>
<dbReference type="InterPro" id="IPR008920">
    <property type="entry name" value="TF_FadR/GntR_C"/>
</dbReference>
<dbReference type="SUPFAM" id="SSF48008">
    <property type="entry name" value="GntR ligand-binding domain-like"/>
    <property type="match status" value="1"/>
</dbReference>
<dbReference type="InterPro" id="IPR000524">
    <property type="entry name" value="Tscrpt_reg_HTH_GntR"/>
</dbReference>
<dbReference type="InterPro" id="IPR036390">
    <property type="entry name" value="WH_DNA-bd_sf"/>
</dbReference>
<evidence type="ECO:0000313" key="6">
    <source>
        <dbReference type="Proteomes" id="UP001196565"/>
    </source>
</evidence>
<dbReference type="SMART" id="SM00345">
    <property type="entry name" value="HTH_GNTR"/>
    <property type="match status" value="1"/>
</dbReference>
<dbReference type="Gene3D" id="1.20.120.530">
    <property type="entry name" value="GntR ligand-binding domain-like"/>
    <property type="match status" value="1"/>
</dbReference>
<keyword evidence="1" id="KW-0805">Transcription regulation</keyword>
<keyword evidence="3" id="KW-0804">Transcription</keyword>
<dbReference type="PROSITE" id="PS50949">
    <property type="entry name" value="HTH_GNTR"/>
    <property type="match status" value="1"/>
</dbReference>
<comment type="caution">
    <text evidence="5">The sequence shown here is derived from an EMBL/GenBank/DDBJ whole genome shotgun (WGS) entry which is preliminary data.</text>
</comment>
<keyword evidence="2" id="KW-0238">DNA-binding</keyword>
<organism evidence="5 6">
    <name type="scientific">Roseomonas alba</name>
    <dbReference type="NCBI Taxonomy" id="2846776"/>
    <lineage>
        <taxon>Bacteria</taxon>
        <taxon>Pseudomonadati</taxon>
        <taxon>Pseudomonadota</taxon>
        <taxon>Alphaproteobacteria</taxon>
        <taxon>Acetobacterales</taxon>
        <taxon>Roseomonadaceae</taxon>
        <taxon>Roseomonas</taxon>
    </lineage>
</organism>
<evidence type="ECO:0000256" key="3">
    <source>
        <dbReference type="ARBA" id="ARBA00023163"/>
    </source>
</evidence>
<evidence type="ECO:0000313" key="5">
    <source>
        <dbReference type="EMBL" id="MBW6399361.1"/>
    </source>
</evidence>
<gene>
    <name evidence="5" type="ORF">KPL78_15995</name>
</gene>
<evidence type="ECO:0000256" key="2">
    <source>
        <dbReference type="ARBA" id="ARBA00023125"/>
    </source>
</evidence>
<sequence length="227" mass="24420">MPKLTDRVAQALQDHIVGSGLLPGAQLPTIATLSSTYGVSPTVVREALARLRSEGLVEVRQGSGAYVSGALRPFRIAAEPGGDASVLRVLELRLGLEAEAAALAATRASRTQLRHIRDAFKAFTVRIEADEPAMAEDLRFHRAVAEAAGNPLFAEFQTFLQQYLTDSIGVSHGRSREAGRMRAVLAEHGRILDAIAARDAEGARAAMRDHLQAGMARLRRPVRRGSP</sequence>
<dbReference type="Pfam" id="PF07729">
    <property type="entry name" value="FCD"/>
    <property type="match status" value="1"/>
</dbReference>
<dbReference type="InterPro" id="IPR036388">
    <property type="entry name" value="WH-like_DNA-bd_sf"/>
</dbReference>
<evidence type="ECO:0000259" key="4">
    <source>
        <dbReference type="PROSITE" id="PS50949"/>
    </source>
</evidence>
<proteinExistence type="predicted"/>
<dbReference type="Gene3D" id="1.10.10.10">
    <property type="entry name" value="Winged helix-like DNA-binding domain superfamily/Winged helix DNA-binding domain"/>
    <property type="match status" value="1"/>
</dbReference>
<dbReference type="Proteomes" id="UP001196565">
    <property type="component" value="Unassembled WGS sequence"/>
</dbReference>
<name>A0ABS7AAN1_9PROT</name>
<protein>
    <submittedName>
        <fullName evidence="5">FadR family transcriptional regulator</fullName>
    </submittedName>
</protein>
<accession>A0ABS7AAN1</accession>
<keyword evidence="6" id="KW-1185">Reference proteome</keyword>
<dbReference type="PANTHER" id="PTHR43537:SF5">
    <property type="entry name" value="UXU OPERON TRANSCRIPTIONAL REGULATOR"/>
    <property type="match status" value="1"/>
</dbReference>
<dbReference type="Pfam" id="PF00392">
    <property type="entry name" value="GntR"/>
    <property type="match status" value="1"/>
</dbReference>